<protein>
    <recommendedName>
        <fullName evidence="2">Core shell protein Gag P30 domain-containing protein</fullName>
    </recommendedName>
</protein>
<dbReference type="AlphaFoldDB" id="A0A670I2F5"/>
<accession>A0A670I2F5</accession>
<dbReference type="Proteomes" id="UP000472272">
    <property type="component" value="Chromosome 2"/>
</dbReference>
<evidence type="ECO:0000313" key="3">
    <source>
        <dbReference type="Ensembl" id="ENSPMRP00000006143.1"/>
    </source>
</evidence>
<dbReference type="Ensembl" id="ENSPMRT00000006532.1">
    <property type="protein sequence ID" value="ENSPMRP00000006143.1"/>
    <property type="gene ID" value="ENSPMRG00000004146.1"/>
</dbReference>
<dbReference type="InterPro" id="IPR050462">
    <property type="entry name" value="Retroviral_Gag-Pol_poly"/>
</dbReference>
<organism evidence="3 4">
    <name type="scientific">Podarcis muralis</name>
    <name type="common">Wall lizard</name>
    <name type="synonym">Lacerta muralis</name>
    <dbReference type="NCBI Taxonomy" id="64176"/>
    <lineage>
        <taxon>Eukaryota</taxon>
        <taxon>Metazoa</taxon>
        <taxon>Chordata</taxon>
        <taxon>Craniata</taxon>
        <taxon>Vertebrata</taxon>
        <taxon>Euteleostomi</taxon>
        <taxon>Lepidosauria</taxon>
        <taxon>Squamata</taxon>
        <taxon>Bifurcata</taxon>
        <taxon>Unidentata</taxon>
        <taxon>Episquamata</taxon>
        <taxon>Laterata</taxon>
        <taxon>Lacertibaenia</taxon>
        <taxon>Lacertidae</taxon>
        <taxon>Podarcis</taxon>
    </lineage>
</organism>
<reference evidence="3" key="2">
    <citation type="submission" date="2025-08" db="UniProtKB">
        <authorList>
            <consortium name="Ensembl"/>
        </authorList>
    </citation>
    <scope>IDENTIFICATION</scope>
</reference>
<dbReference type="Pfam" id="PF02093">
    <property type="entry name" value="Gag_p30"/>
    <property type="match status" value="1"/>
</dbReference>
<dbReference type="InterPro" id="IPR003036">
    <property type="entry name" value="Gag_P30"/>
</dbReference>
<dbReference type="PANTHER" id="PTHR33166">
    <property type="entry name" value="GAG_P30 DOMAIN-CONTAINING PROTEIN"/>
    <property type="match status" value="1"/>
</dbReference>
<sequence length="209" mass="23274">LWVPRLPNTSGLTLGGRLPGSHPVPRRIPTLLSNSALPIPPLAPDGPPRMVYTHHPFYTSDLVTWSNQMPSLRDDPDKCHRQVSAIFSTHNPTWPDVHVLLNALFNEAEKADILAKAGEAIELPDYQRGRPQGLQALTAQCLRVEPAWDYNTTNGIWCLNLFKKAILDGVKAAGQRTVNWTKVQSVMQGPNEHPRALTLRHSSQDHLPK</sequence>
<dbReference type="SUPFAM" id="SSF47943">
    <property type="entry name" value="Retrovirus capsid protein, N-terminal core domain"/>
    <property type="match status" value="1"/>
</dbReference>
<evidence type="ECO:0000256" key="1">
    <source>
        <dbReference type="SAM" id="MobiDB-lite"/>
    </source>
</evidence>
<reference evidence="3 4" key="1">
    <citation type="journal article" date="2019" name="Proc. Natl. Acad. Sci. U.S.A.">
        <title>Regulatory changes in pterin and carotenoid genes underlie balanced color polymorphisms in the wall lizard.</title>
        <authorList>
            <person name="Andrade P."/>
            <person name="Pinho C."/>
            <person name="Perez I de Lanuza G."/>
            <person name="Afonso S."/>
            <person name="Brejcha J."/>
            <person name="Rubin C.J."/>
            <person name="Wallerman O."/>
            <person name="Pereira P."/>
            <person name="Sabatino S.J."/>
            <person name="Bellati A."/>
            <person name="Pellitteri-Rosa D."/>
            <person name="Bosakova Z."/>
            <person name="Bunikis I."/>
            <person name="Carretero M.A."/>
            <person name="Feiner N."/>
            <person name="Marsik P."/>
            <person name="Pauperio F."/>
            <person name="Salvi D."/>
            <person name="Soler L."/>
            <person name="While G.M."/>
            <person name="Uller T."/>
            <person name="Font E."/>
            <person name="Andersson L."/>
            <person name="Carneiro M."/>
        </authorList>
    </citation>
    <scope>NUCLEOTIDE SEQUENCE</scope>
</reference>
<keyword evidence="4" id="KW-1185">Reference proteome</keyword>
<dbReference type="InterPro" id="IPR008919">
    <property type="entry name" value="Retrov_capsid_N"/>
</dbReference>
<dbReference type="GeneTree" id="ENSGT00990000205453"/>
<dbReference type="GO" id="GO:0019068">
    <property type="term" value="P:virion assembly"/>
    <property type="evidence" value="ECO:0007669"/>
    <property type="project" value="InterPro"/>
</dbReference>
<evidence type="ECO:0000259" key="2">
    <source>
        <dbReference type="Pfam" id="PF02093"/>
    </source>
</evidence>
<feature type="region of interest" description="Disordered" evidence="1">
    <location>
        <begin position="186"/>
        <end position="209"/>
    </location>
</feature>
<feature type="domain" description="Core shell protein Gag P30" evidence="2">
    <location>
        <begin position="60"/>
        <end position="198"/>
    </location>
</feature>
<proteinExistence type="predicted"/>
<evidence type="ECO:0000313" key="4">
    <source>
        <dbReference type="Proteomes" id="UP000472272"/>
    </source>
</evidence>
<reference evidence="3" key="3">
    <citation type="submission" date="2025-09" db="UniProtKB">
        <authorList>
            <consortium name="Ensembl"/>
        </authorList>
    </citation>
    <scope>IDENTIFICATION</scope>
</reference>
<name>A0A670I2F5_PODMU</name>
<dbReference type="Gene3D" id="1.10.375.10">
    <property type="entry name" value="Human Immunodeficiency Virus Type 1 Capsid Protein"/>
    <property type="match status" value="1"/>
</dbReference>